<reference evidence="2 3" key="1">
    <citation type="submission" date="2016-02" db="EMBL/GenBank/DDBJ databases">
        <authorList>
            <consortium name="Pathogen Informatics"/>
        </authorList>
    </citation>
    <scope>NUCLEOTIDE SEQUENCE [LARGE SCALE GENOMIC DNA]</scope>
    <source>
        <strain evidence="2 3">2842STDY5881269</strain>
    </source>
</reference>
<sequence>MAKKMDKNASENFSGRWFCIGTSGPAADGRNINAEDLIAAAENYDPQIYGARINLEHYRPYSPKNDYSGLGDVLELKAETKGGITRLFARIDPTEKMAQYIKDREKVYTSMELMKPFAGTGKAYLVGLAMTDSPASLGTTMLKFRQLHPADPNYTSKYQAMETENAMQTDKTAQTAPENEKKGFFAALFEKMSAKKEEEEGAPATAPETEGYAARLDAAEGEIENAAKVAAKLADDYAALRQEFDAFKRAVESAPVNAAAPHTGANTAAVSDF</sequence>
<dbReference type="RefSeq" id="WP_061693476.1">
    <property type="nucleotide sequence ID" value="NZ_FEVP01000027.1"/>
</dbReference>
<evidence type="ECO:0000313" key="3">
    <source>
        <dbReference type="Proteomes" id="UP000072443"/>
    </source>
</evidence>
<name>A0AB33TXN6_NEIME</name>
<gene>
    <name evidence="2" type="primary">gpO</name>
    <name evidence="2" type="ORF">ERS514591_01777</name>
</gene>
<comment type="caution">
    <text evidence="2">The sequence shown here is derived from an EMBL/GenBank/DDBJ whole genome shotgun (WGS) entry which is preliminary data.</text>
</comment>
<dbReference type="EMBL" id="FEVP01000027">
    <property type="protein sequence ID" value="CWQ04680.1"/>
    <property type="molecule type" value="Genomic_DNA"/>
</dbReference>
<evidence type="ECO:0000313" key="2">
    <source>
        <dbReference type="EMBL" id="CWQ04680.1"/>
    </source>
</evidence>
<dbReference type="AlphaFoldDB" id="A0AB33TXN6"/>
<proteinExistence type="predicted"/>
<accession>A0AB33TXN6</accession>
<feature type="coiled-coil region" evidence="1">
    <location>
        <begin position="216"/>
        <end position="250"/>
    </location>
</feature>
<dbReference type="Proteomes" id="UP000072443">
    <property type="component" value="Unassembled WGS sequence"/>
</dbReference>
<evidence type="ECO:0000256" key="1">
    <source>
        <dbReference type="SAM" id="Coils"/>
    </source>
</evidence>
<keyword evidence="1" id="KW-0175">Coiled coil</keyword>
<protein>
    <submittedName>
        <fullName evidence="2">Presumed capsid scaffolding protein GpO</fullName>
    </submittedName>
</protein>
<dbReference type="Pfam" id="PF05929">
    <property type="entry name" value="Phage_GPO"/>
    <property type="match status" value="1"/>
</dbReference>
<organism evidence="2 3">
    <name type="scientific">Neisseria meningitidis</name>
    <dbReference type="NCBI Taxonomy" id="487"/>
    <lineage>
        <taxon>Bacteria</taxon>
        <taxon>Pseudomonadati</taxon>
        <taxon>Pseudomonadota</taxon>
        <taxon>Betaproteobacteria</taxon>
        <taxon>Neisseriales</taxon>
        <taxon>Neisseriaceae</taxon>
        <taxon>Neisseria</taxon>
    </lineage>
</organism>
<dbReference type="InterPro" id="IPR009228">
    <property type="entry name" value="Capsid_scaffold_GpO"/>
</dbReference>